<keyword evidence="4 7" id="KW-0812">Transmembrane</keyword>
<sequence length="191" mass="20763">MIKRSNYFLVYAVSLLICQASGIRLPLSPTFSRGRRVQDDSTLKSMQVHERYVEISNVSSYLNIRGGGARSVISNFNEYIGESKSRSWYVLMISILIDSASAALMKTAQRDSSIKKLIVSFLGFLLSLSGFALALKSIDVSIAYAVWAALGTAIVSIAGIVLFGERFDSAKIICLAMIVLGVVGLELSEGH</sequence>
<evidence type="ECO:0000256" key="6">
    <source>
        <dbReference type="ARBA" id="ARBA00023136"/>
    </source>
</evidence>
<dbReference type="PANTHER" id="PTHR30561">
    <property type="entry name" value="SMR FAMILY PROTON-DEPENDENT DRUG EFFLUX TRANSPORTER SUGE"/>
    <property type="match status" value="1"/>
</dbReference>
<dbReference type="AlphaFoldDB" id="A0A1E7F5I1"/>
<keyword evidence="6 7" id="KW-0472">Membrane</keyword>
<evidence type="ECO:0000256" key="1">
    <source>
        <dbReference type="ARBA" id="ARBA00004651"/>
    </source>
</evidence>
<keyword evidence="8" id="KW-0732">Signal</keyword>
<dbReference type="KEGG" id="fcy:FRACYDRAFT_276049"/>
<evidence type="ECO:0000256" key="7">
    <source>
        <dbReference type="SAM" id="Phobius"/>
    </source>
</evidence>
<keyword evidence="5 7" id="KW-1133">Transmembrane helix</keyword>
<evidence type="ECO:0000313" key="9">
    <source>
        <dbReference type="EMBL" id="OEU13416.1"/>
    </source>
</evidence>
<dbReference type="SUPFAM" id="SSF103481">
    <property type="entry name" value="Multidrug resistance efflux transporter EmrE"/>
    <property type="match status" value="1"/>
</dbReference>
<dbReference type="InterPro" id="IPR045324">
    <property type="entry name" value="Small_multidrug_res"/>
</dbReference>
<evidence type="ECO:0000256" key="5">
    <source>
        <dbReference type="ARBA" id="ARBA00022989"/>
    </source>
</evidence>
<feature type="transmembrane region" description="Helical" evidence="7">
    <location>
        <begin position="87"/>
        <end position="105"/>
    </location>
</feature>
<keyword evidence="3" id="KW-1003">Cell membrane</keyword>
<dbReference type="GO" id="GO:0005886">
    <property type="term" value="C:plasma membrane"/>
    <property type="evidence" value="ECO:0007669"/>
    <property type="project" value="UniProtKB-SubCell"/>
</dbReference>
<feature type="signal peptide" evidence="8">
    <location>
        <begin position="1"/>
        <end position="22"/>
    </location>
</feature>
<dbReference type="Gene3D" id="1.10.3730.20">
    <property type="match status" value="1"/>
</dbReference>
<feature type="transmembrane region" description="Helical" evidence="7">
    <location>
        <begin position="117"/>
        <end position="135"/>
    </location>
</feature>
<evidence type="ECO:0000256" key="3">
    <source>
        <dbReference type="ARBA" id="ARBA00022475"/>
    </source>
</evidence>
<dbReference type="InParanoid" id="A0A1E7F5I1"/>
<evidence type="ECO:0000256" key="4">
    <source>
        <dbReference type="ARBA" id="ARBA00022692"/>
    </source>
</evidence>
<dbReference type="OrthoDB" id="195543at2759"/>
<keyword evidence="10" id="KW-1185">Reference proteome</keyword>
<evidence type="ECO:0000313" key="10">
    <source>
        <dbReference type="Proteomes" id="UP000095751"/>
    </source>
</evidence>
<feature type="chain" id="PRO_5009192681" evidence="8">
    <location>
        <begin position="23"/>
        <end position="191"/>
    </location>
</feature>
<feature type="transmembrane region" description="Helical" evidence="7">
    <location>
        <begin position="170"/>
        <end position="188"/>
    </location>
</feature>
<evidence type="ECO:0000256" key="2">
    <source>
        <dbReference type="ARBA" id="ARBA00022448"/>
    </source>
</evidence>
<reference evidence="9 10" key="1">
    <citation type="submission" date="2016-09" db="EMBL/GenBank/DDBJ databases">
        <title>Extensive genetic diversity and differential bi-allelic expression allows diatom success in the polar Southern Ocean.</title>
        <authorList>
            <consortium name="DOE Joint Genome Institute"/>
            <person name="Mock T."/>
            <person name="Otillar R.P."/>
            <person name="Strauss J."/>
            <person name="Dupont C."/>
            <person name="Frickenhaus S."/>
            <person name="Maumus F."/>
            <person name="Mcmullan M."/>
            <person name="Sanges R."/>
            <person name="Schmutz J."/>
            <person name="Toseland A."/>
            <person name="Valas R."/>
            <person name="Veluchamy A."/>
            <person name="Ward B.J."/>
            <person name="Allen A."/>
            <person name="Barry K."/>
            <person name="Falciatore A."/>
            <person name="Ferrante M."/>
            <person name="Fortunato A.E."/>
            <person name="Gloeckner G."/>
            <person name="Gruber A."/>
            <person name="Hipkin R."/>
            <person name="Janech M."/>
            <person name="Kroth P."/>
            <person name="Leese F."/>
            <person name="Lindquist E."/>
            <person name="Lyon B.R."/>
            <person name="Martin J."/>
            <person name="Mayer C."/>
            <person name="Parker M."/>
            <person name="Quesneville H."/>
            <person name="Raymond J."/>
            <person name="Uhlig C."/>
            <person name="Valentin K.U."/>
            <person name="Worden A.Z."/>
            <person name="Armbrust E.V."/>
            <person name="Bowler C."/>
            <person name="Green B."/>
            <person name="Moulton V."/>
            <person name="Van Oosterhout C."/>
            <person name="Grigoriev I."/>
        </authorList>
    </citation>
    <scope>NUCLEOTIDE SEQUENCE [LARGE SCALE GENOMIC DNA]</scope>
    <source>
        <strain evidence="9 10">CCMP1102</strain>
    </source>
</reference>
<dbReference type="EMBL" id="KV784361">
    <property type="protein sequence ID" value="OEU13416.1"/>
    <property type="molecule type" value="Genomic_DNA"/>
</dbReference>
<accession>A0A1E7F5I1</accession>
<dbReference type="InterPro" id="IPR000390">
    <property type="entry name" value="Small_drug/metabolite_transptr"/>
</dbReference>
<proteinExistence type="predicted"/>
<protein>
    <submittedName>
        <fullName evidence="9">Multi_Drug_Res-domain-containing protein</fullName>
    </submittedName>
</protein>
<dbReference type="InterPro" id="IPR037185">
    <property type="entry name" value="EmrE-like"/>
</dbReference>
<name>A0A1E7F5I1_9STRA</name>
<gene>
    <name evidence="9" type="ORF">FRACYDRAFT_276049</name>
</gene>
<organism evidence="9 10">
    <name type="scientific">Fragilariopsis cylindrus CCMP1102</name>
    <dbReference type="NCBI Taxonomy" id="635003"/>
    <lineage>
        <taxon>Eukaryota</taxon>
        <taxon>Sar</taxon>
        <taxon>Stramenopiles</taxon>
        <taxon>Ochrophyta</taxon>
        <taxon>Bacillariophyta</taxon>
        <taxon>Bacillariophyceae</taxon>
        <taxon>Bacillariophycidae</taxon>
        <taxon>Bacillariales</taxon>
        <taxon>Bacillariaceae</taxon>
        <taxon>Fragilariopsis</taxon>
    </lineage>
</organism>
<feature type="transmembrane region" description="Helical" evidence="7">
    <location>
        <begin position="141"/>
        <end position="163"/>
    </location>
</feature>
<dbReference type="Proteomes" id="UP000095751">
    <property type="component" value="Unassembled WGS sequence"/>
</dbReference>
<dbReference type="Pfam" id="PF00893">
    <property type="entry name" value="Multi_Drug_Res"/>
    <property type="match status" value="1"/>
</dbReference>
<dbReference type="PANTHER" id="PTHR30561:SF1">
    <property type="entry name" value="MULTIDRUG TRANSPORTER EMRE"/>
    <property type="match status" value="1"/>
</dbReference>
<dbReference type="GO" id="GO:0022857">
    <property type="term" value="F:transmembrane transporter activity"/>
    <property type="evidence" value="ECO:0007669"/>
    <property type="project" value="InterPro"/>
</dbReference>
<evidence type="ECO:0000256" key="8">
    <source>
        <dbReference type="SAM" id="SignalP"/>
    </source>
</evidence>
<comment type="subcellular location">
    <subcellularLocation>
        <location evidence="1">Cell membrane</location>
        <topology evidence="1">Multi-pass membrane protein</topology>
    </subcellularLocation>
</comment>
<keyword evidence="2" id="KW-0813">Transport</keyword>